<feature type="region of interest" description="Disordered" evidence="1">
    <location>
        <begin position="1"/>
        <end position="30"/>
    </location>
</feature>
<protein>
    <submittedName>
        <fullName evidence="2">Uncharacterized protein</fullName>
    </submittedName>
</protein>
<name>A0ABX8S6Z0_9ACTN</name>
<accession>A0ABX8S6Z0</accession>
<proteinExistence type="predicted"/>
<sequence>MLRELETRRPGRPSRHHPLEGSLATATHGGKPMEQWQYEITAAGRIWYLVDVDRRTLWLKAASTGHPRATD</sequence>
<dbReference type="Proteomes" id="UP000887023">
    <property type="component" value="Chromosome"/>
</dbReference>
<dbReference type="EMBL" id="CP079105">
    <property type="protein sequence ID" value="QXQ13600.1"/>
    <property type="molecule type" value="Genomic_DNA"/>
</dbReference>
<organism evidence="2 3">
    <name type="scientific">Skermania pinensis</name>
    <dbReference type="NCBI Taxonomy" id="39122"/>
    <lineage>
        <taxon>Bacteria</taxon>
        <taxon>Bacillati</taxon>
        <taxon>Actinomycetota</taxon>
        <taxon>Actinomycetes</taxon>
        <taxon>Mycobacteriales</taxon>
        <taxon>Gordoniaceae</taxon>
        <taxon>Skermania</taxon>
    </lineage>
</organism>
<keyword evidence="3" id="KW-1185">Reference proteome</keyword>
<evidence type="ECO:0000313" key="2">
    <source>
        <dbReference type="EMBL" id="QXQ13600.1"/>
    </source>
</evidence>
<gene>
    <name evidence="2" type="ORF">KV203_17595</name>
</gene>
<reference evidence="2" key="1">
    <citation type="submission" date="2021-07" db="EMBL/GenBank/DDBJ databases">
        <title>Candidatus Kaistella beijingensis sp. nov. isolated from a municipal wastewater treatment plant is involved in sludge foaming.</title>
        <authorList>
            <person name="Song Y."/>
            <person name="Liu S.-J."/>
        </authorList>
    </citation>
    <scope>NUCLEOTIDE SEQUENCE</scope>
    <source>
        <strain evidence="2">DSM 43998</strain>
    </source>
</reference>
<evidence type="ECO:0000256" key="1">
    <source>
        <dbReference type="SAM" id="MobiDB-lite"/>
    </source>
</evidence>
<evidence type="ECO:0000313" key="3">
    <source>
        <dbReference type="Proteomes" id="UP000887023"/>
    </source>
</evidence>